<reference evidence="1" key="1">
    <citation type="submission" date="2021-11" db="EMBL/GenBank/DDBJ databases">
        <title>Description of novel Flavobacterium species.</title>
        <authorList>
            <person name="Saticioglu I.B."/>
            <person name="Ay H."/>
            <person name="Altun S."/>
            <person name="Duman M."/>
        </authorList>
    </citation>
    <scope>NUCLEOTIDE SEQUENCE</scope>
    <source>
        <strain evidence="1">F-126</strain>
    </source>
</reference>
<name>A0ABS8LV91_9FLAO</name>
<gene>
    <name evidence="1" type="ORF">LNQ34_01430</name>
</gene>
<dbReference type="Proteomes" id="UP001430700">
    <property type="component" value="Unassembled WGS sequence"/>
</dbReference>
<comment type="caution">
    <text evidence="1">The sequence shown here is derived from an EMBL/GenBank/DDBJ whole genome shotgun (WGS) entry which is preliminary data.</text>
</comment>
<sequence>MRKKGLLLFIILIVISSCKKEKSSTEIITSDGVVTNFEGVDLFSTEDLSSNKKYHLDYASKVKIVSFDKVKNRSKILYKNQELYVSLRDIELLSKTEDSQSYFTNDCYCLLGLDRTKTINFPTKYDTVHYYTKDGKIRLIKEITSYQPSYETYIKHDVEISREDYNSETPDLYSYFTIDKNGFFIGNLYKVMNTSFLECYNKKSSYAITDGLVKLQENSGISAEFTYAMYLFNTDLLYAKVSMDRFVKTLPNFDYKKEEIYIEQGDLYLEKITNIKLYNVDNLEPVDYNDFAIVFNYLREFKIIKKDGKEKYFVKINVVGNELSPFSGEYYIDLKEIAMFASIPD</sequence>
<evidence type="ECO:0000313" key="2">
    <source>
        <dbReference type="Proteomes" id="UP001430700"/>
    </source>
</evidence>
<accession>A0ABS8LV91</accession>
<dbReference type="EMBL" id="JAJJMN010000001">
    <property type="protein sequence ID" value="MCC9016434.1"/>
    <property type="molecule type" value="Genomic_DNA"/>
</dbReference>
<evidence type="ECO:0008006" key="3">
    <source>
        <dbReference type="Google" id="ProtNLM"/>
    </source>
</evidence>
<protein>
    <recommendedName>
        <fullName evidence="3">DUF4221 domain-containing protein</fullName>
    </recommendedName>
</protein>
<dbReference type="PROSITE" id="PS51257">
    <property type="entry name" value="PROKAR_LIPOPROTEIN"/>
    <property type="match status" value="1"/>
</dbReference>
<evidence type="ECO:0000313" key="1">
    <source>
        <dbReference type="EMBL" id="MCC9016434.1"/>
    </source>
</evidence>
<organism evidence="1 2">
    <name type="scientific">Flavobacterium lipolyticum</name>
    <dbReference type="NCBI Taxonomy" id="2893754"/>
    <lineage>
        <taxon>Bacteria</taxon>
        <taxon>Pseudomonadati</taxon>
        <taxon>Bacteroidota</taxon>
        <taxon>Flavobacteriia</taxon>
        <taxon>Flavobacteriales</taxon>
        <taxon>Flavobacteriaceae</taxon>
        <taxon>Flavobacterium</taxon>
    </lineage>
</organism>
<keyword evidence="2" id="KW-1185">Reference proteome</keyword>
<proteinExistence type="predicted"/>
<dbReference type="RefSeq" id="WP_229998423.1">
    <property type="nucleotide sequence ID" value="NZ_JAJJMN010000001.1"/>
</dbReference>